<sequence>MRNISVFFSLFFFALLSSCTEQESTVSKPQAVQVSINAGEAILPEESYFLITVNDAAGNPVLTDHVMTAETPLNLPAGHYTISDFAVVNDDQVLMAAPKQGSRLAQSVRRALGYEFDVTPETGTALTIDVLQAASQNVADFGYTAFKLPFFALTMRTRVVDFFDFSLVGTGLIYVSWGDGIIEQYDLASTANYMTHSYALAGVYIITVIGDVDQITDFYSFYGNGPVSSINFSHATALRDVRLGLTAGPTRVNLSNCPNLEVVNMPGIPQLATLLLPTSHHIYFISISGPNALNTADIDAITNNIYANTVANTITSGYFTYSNDWSSMTAPPIGPPSPATTVKLTELQNTYGWTLYPTP</sequence>
<comment type="caution">
    <text evidence="1">The sequence shown here is derived from an EMBL/GenBank/DDBJ whole genome shotgun (WGS) entry which is preliminary data.</text>
</comment>
<accession>A0AAP2DZN6</accession>
<name>A0AAP2DZN6_9BACT</name>
<dbReference type="PROSITE" id="PS51257">
    <property type="entry name" value="PROKAR_LIPOPROTEIN"/>
    <property type="match status" value="1"/>
</dbReference>
<protein>
    <submittedName>
        <fullName evidence="1">Uncharacterized protein</fullName>
    </submittedName>
</protein>
<dbReference type="RefSeq" id="WP_254085717.1">
    <property type="nucleotide sequence ID" value="NZ_JAHESE010000020.1"/>
</dbReference>
<gene>
    <name evidence="1" type="ORF">KK062_17975</name>
</gene>
<dbReference type="EMBL" id="JAHESE010000020">
    <property type="protein sequence ID" value="MBT1710140.1"/>
    <property type="molecule type" value="Genomic_DNA"/>
</dbReference>
<dbReference type="Proteomes" id="UP001319080">
    <property type="component" value="Unassembled WGS sequence"/>
</dbReference>
<reference evidence="1 2" key="1">
    <citation type="submission" date="2021-05" db="EMBL/GenBank/DDBJ databases">
        <title>A Polyphasic approach of four new species of the genus Ohtaekwangia: Ohtaekwangia histidinii sp. nov., Ohtaekwangia cretensis sp. nov., Ohtaekwangia indiensis sp. nov., Ohtaekwangia reichenbachii sp. nov. from diverse environment.</title>
        <authorList>
            <person name="Octaviana S."/>
        </authorList>
    </citation>
    <scope>NUCLEOTIDE SEQUENCE [LARGE SCALE GENOMIC DNA]</scope>
    <source>
        <strain evidence="1 2">PWU5</strain>
    </source>
</reference>
<organism evidence="1 2">
    <name type="scientific">Dawidia cretensis</name>
    <dbReference type="NCBI Taxonomy" id="2782350"/>
    <lineage>
        <taxon>Bacteria</taxon>
        <taxon>Pseudomonadati</taxon>
        <taxon>Bacteroidota</taxon>
        <taxon>Cytophagia</taxon>
        <taxon>Cytophagales</taxon>
        <taxon>Chryseotaleaceae</taxon>
        <taxon>Dawidia</taxon>
    </lineage>
</organism>
<dbReference type="AlphaFoldDB" id="A0AAP2DZN6"/>
<evidence type="ECO:0000313" key="2">
    <source>
        <dbReference type="Proteomes" id="UP001319080"/>
    </source>
</evidence>
<evidence type="ECO:0000313" key="1">
    <source>
        <dbReference type="EMBL" id="MBT1710140.1"/>
    </source>
</evidence>
<proteinExistence type="predicted"/>
<keyword evidence="2" id="KW-1185">Reference proteome</keyword>